<evidence type="ECO:0000313" key="8">
    <source>
        <dbReference type="Proteomes" id="UP000028511"/>
    </source>
</evidence>
<keyword evidence="4 5" id="KW-0732">Signal</keyword>
<dbReference type="GO" id="GO:1904680">
    <property type="term" value="F:peptide transmembrane transporter activity"/>
    <property type="evidence" value="ECO:0007669"/>
    <property type="project" value="TreeGrafter"/>
</dbReference>
<comment type="subcellular location">
    <subcellularLocation>
        <location evidence="1">Cell envelope</location>
    </subcellularLocation>
</comment>
<protein>
    <submittedName>
        <fullName evidence="7">Oligopeptide transport protein (ABC superfamily, peri_bind)</fullName>
    </submittedName>
</protein>
<organism evidence="7 8">
    <name type="scientific">Xenorhabdus bovienii str. puntauvense</name>
    <dbReference type="NCBI Taxonomy" id="1398201"/>
    <lineage>
        <taxon>Bacteria</taxon>
        <taxon>Pseudomonadati</taxon>
        <taxon>Pseudomonadota</taxon>
        <taxon>Gammaproteobacteria</taxon>
        <taxon>Enterobacterales</taxon>
        <taxon>Morganellaceae</taxon>
        <taxon>Xenorhabdus</taxon>
    </lineage>
</organism>
<dbReference type="InterPro" id="IPR023765">
    <property type="entry name" value="SBP_5_CS"/>
</dbReference>
<reference evidence="7" key="1">
    <citation type="submission" date="2013-07" db="EMBL/GenBank/DDBJ databases">
        <title>Sub-species coevolution in mutualistic symbiosis.</title>
        <authorList>
            <person name="Murfin K."/>
            <person name="Klassen J."/>
            <person name="Lee M."/>
            <person name="Forst S."/>
            <person name="Stock P."/>
            <person name="Goodrich-Blair H."/>
        </authorList>
    </citation>
    <scope>NUCLEOTIDE SEQUENCE [LARGE SCALE GENOMIC DNA]</scope>
    <source>
        <strain evidence="7">Puntauvense</strain>
    </source>
</reference>
<dbReference type="PROSITE" id="PS01040">
    <property type="entry name" value="SBP_BACTERIAL_5"/>
    <property type="match status" value="1"/>
</dbReference>
<feature type="domain" description="Solute-binding protein family 5" evidence="6">
    <location>
        <begin position="83"/>
        <end position="465"/>
    </location>
</feature>
<dbReference type="CDD" id="cd08504">
    <property type="entry name" value="PBP2_OppA"/>
    <property type="match status" value="1"/>
</dbReference>
<dbReference type="SUPFAM" id="SSF53850">
    <property type="entry name" value="Periplasmic binding protein-like II"/>
    <property type="match status" value="1"/>
</dbReference>
<dbReference type="EMBL" id="CBSW010000193">
    <property type="protein sequence ID" value="CDG97666.1"/>
    <property type="molecule type" value="Genomic_DNA"/>
</dbReference>
<proteinExistence type="inferred from homology"/>
<evidence type="ECO:0000256" key="5">
    <source>
        <dbReference type="SAM" id="SignalP"/>
    </source>
</evidence>
<dbReference type="Pfam" id="PF00496">
    <property type="entry name" value="SBP_bac_5"/>
    <property type="match status" value="1"/>
</dbReference>
<dbReference type="Proteomes" id="UP000028511">
    <property type="component" value="Unassembled WGS sequence"/>
</dbReference>
<evidence type="ECO:0000256" key="4">
    <source>
        <dbReference type="ARBA" id="ARBA00022729"/>
    </source>
</evidence>
<dbReference type="Gene3D" id="3.10.105.10">
    <property type="entry name" value="Dipeptide-binding Protein, Domain 3"/>
    <property type="match status" value="1"/>
</dbReference>
<name>A0A077N612_XENBV</name>
<feature type="signal peptide" evidence="5">
    <location>
        <begin position="1"/>
        <end position="27"/>
    </location>
</feature>
<dbReference type="GO" id="GO:0030288">
    <property type="term" value="C:outer membrane-bounded periplasmic space"/>
    <property type="evidence" value="ECO:0007669"/>
    <property type="project" value="TreeGrafter"/>
</dbReference>
<accession>A0A077N612</accession>
<feature type="chain" id="PRO_5001721328" evidence="5">
    <location>
        <begin position="28"/>
        <end position="547"/>
    </location>
</feature>
<dbReference type="FunFam" id="3.90.76.10:FF:000001">
    <property type="entry name" value="Oligopeptide ABC transporter substrate-binding protein"/>
    <property type="match status" value="1"/>
</dbReference>
<dbReference type="PANTHER" id="PTHR30290">
    <property type="entry name" value="PERIPLASMIC BINDING COMPONENT OF ABC TRANSPORTER"/>
    <property type="match status" value="1"/>
</dbReference>
<comment type="caution">
    <text evidence="7">The sequence shown here is derived from an EMBL/GenBank/DDBJ whole genome shotgun (WGS) entry which is preliminary data.</text>
</comment>
<evidence type="ECO:0000256" key="3">
    <source>
        <dbReference type="ARBA" id="ARBA00022448"/>
    </source>
</evidence>
<dbReference type="GO" id="GO:0015833">
    <property type="term" value="P:peptide transport"/>
    <property type="evidence" value="ECO:0007669"/>
    <property type="project" value="TreeGrafter"/>
</dbReference>
<dbReference type="InterPro" id="IPR000914">
    <property type="entry name" value="SBP_5_dom"/>
</dbReference>
<dbReference type="Gene3D" id="3.90.76.10">
    <property type="entry name" value="Dipeptide-binding Protein, Domain 1"/>
    <property type="match status" value="1"/>
</dbReference>
<evidence type="ECO:0000313" key="7">
    <source>
        <dbReference type="EMBL" id="CDG97666.1"/>
    </source>
</evidence>
<dbReference type="AlphaFoldDB" id="A0A077N612"/>
<comment type="similarity">
    <text evidence="2">Belongs to the bacterial solute-binding protein 5 family.</text>
</comment>
<dbReference type="Gene3D" id="3.40.190.10">
    <property type="entry name" value="Periplasmic binding protein-like II"/>
    <property type="match status" value="1"/>
</dbReference>
<dbReference type="RefSeq" id="WP_038218175.1">
    <property type="nucleotide sequence ID" value="NZ_CAWLWN010000231.1"/>
</dbReference>
<evidence type="ECO:0000259" key="6">
    <source>
        <dbReference type="Pfam" id="PF00496"/>
    </source>
</evidence>
<dbReference type="GO" id="GO:0043190">
    <property type="term" value="C:ATP-binding cassette (ABC) transporter complex"/>
    <property type="evidence" value="ECO:0007669"/>
    <property type="project" value="InterPro"/>
</dbReference>
<dbReference type="FunFam" id="3.10.105.10:FF:000001">
    <property type="entry name" value="Oligopeptide ABC transporter, oligopeptide-binding protein"/>
    <property type="match status" value="1"/>
</dbReference>
<dbReference type="InterPro" id="IPR039424">
    <property type="entry name" value="SBP_5"/>
</dbReference>
<keyword evidence="3" id="KW-0813">Transport</keyword>
<sequence length="547" mass="61782">MRKTPSKLGQLISTIALLSFPVAQGMAATVPAGVALAEKQEVTVNNGVEVASLDPHKVEGAPETAIIRNILEGLVTTGPDGETVPGVAEKWENEDYKVWTFYLRDNAKWSDGKPVTAHDFVYSWRRLADPKVGSPYTSYLQYTYVQNAEDILKGKKSPDQLGVKALDDHRLQVTLSHPVPYLVDMLSHTAMKPVRQDVVEAFDKKWTLPENYIGNGAYVLKDWVVNEHIVLTRNSQYWNNKETVIEKGTFLPVVSEVSDINRYRSGEIDITNGAITPYLYQKMKRDIPDQLHVSPFLCTFYYEINNKNPLFKDKRVREAIKLSLDRNIIAERIMGQGQIPAYGFTPTYIGDGGFTTNPEWANWTQEQRNQRAKDLLKEAGFDARNPLKFTLLYNTSDQNKQQGIAAASMWQKNIGAQVTLQNQEWKTSLESRHQGNYDVARATWCGDYNEPSSFLNTLLSDSSNNTGFYQSAAFDNYLSQALAAKDEAARKVFYQQAEAQLDKDSGLIPVYYRVSVRLIRPTVVGLTGKDPLDYIDFKNLYIKKAND</sequence>
<gene>
    <name evidence="7" type="primary">oppA</name>
    <name evidence="7" type="ORF">XBP1_2720016</name>
</gene>
<evidence type="ECO:0000256" key="2">
    <source>
        <dbReference type="ARBA" id="ARBA00005695"/>
    </source>
</evidence>
<evidence type="ECO:0000256" key="1">
    <source>
        <dbReference type="ARBA" id="ARBA00004196"/>
    </source>
</evidence>
<dbReference type="InterPro" id="IPR030678">
    <property type="entry name" value="Peptide/Ni-bd"/>
</dbReference>
<dbReference type="PIRSF" id="PIRSF002741">
    <property type="entry name" value="MppA"/>
    <property type="match status" value="1"/>
</dbReference>
<dbReference type="PANTHER" id="PTHR30290:SF10">
    <property type="entry name" value="PERIPLASMIC OLIGOPEPTIDE-BINDING PROTEIN-RELATED"/>
    <property type="match status" value="1"/>
</dbReference>
<dbReference type="HOGENOM" id="CLU_017028_0_3_6"/>